<accession>A0A0K2W604</accession>
<evidence type="ECO:0000313" key="3">
    <source>
        <dbReference type="Proteomes" id="UP000182888"/>
    </source>
</evidence>
<dbReference type="AlphaFoldDB" id="A0A0K2W604"/>
<sequence length="78" mass="8665">MPRPRPEPRRAADPPHPPTTAGRLQPQAALHEDNTRRYYSGTESSNFALPYFVHMVATWVFDCGLGPPREACATVGFV</sequence>
<evidence type="ECO:0000313" key="2">
    <source>
        <dbReference type="EMBL" id="CDX62442.1"/>
    </source>
</evidence>
<name>A0A0K2W604_MESPL</name>
<dbReference type="EMBL" id="CCND01000049">
    <property type="protein sequence ID" value="CDX62442.1"/>
    <property type="molecule type" value="Genomic_DNA"/>
</dbReference>
<protein>
    <submittedName>
        <fullName evidence="2">Uncharacterized protein</fullName>
    </submittedName>
</protein>
<evidence type="ECO:0000256" key="1">
    <source>
        <dbReference type="SAM" id="MobiDB-lite"/>
    </source>
</evidence>
<gene>
    <name evidence="2" type="ORF">MPL1032_60057</name>
</gene>
<proteinExistence type="predicted"/>
<feature type="region of interest" description="Disordered" evidence="1">
    <location>
        <begin position="1"/>
        <end position="30"/>
    </location>
</feature>
<feature type="compositionally biased region" description="Basic and acidic residues" evidence="1">
    <location>
        <begin position="1"/>
        <end position="13"/>
    </location>
</feature>
<reference evidence="3" key="1">
    <citation type="submission" date="2014-08" db="EMBL/GenBank/DDBJ databases">
        <authorList>
            <person name="Edwards T."/>
        </authorList>
    </citation>
    <scope>NUCLEOTIDE SEQUENCE [LARGE SCALE GENOMIC DNA]</scope>
</reference>
<dbReference type="Proteomes" id="UP000182888">
    <property type="component" value="Unassembled WGS sequence"/>
</dbReference>
<organism evidence="2 3">
    <name type="scientific">Mesorhizobium plurifarium</name>
    <dbReference type="NCBI Taxonomy" id="69974"/>
    <lineage>
        <taxon>Bacteria</taxon>
        <taxon>Pseudomonadati</taxon>
        <taxon>Pseudomonadota</taxon>
        <taxon>Alphaproteobacteria</taxon>
        <taxon>Hyphomicrobiales</taxon>
        <taxon>Phyllobacteriaceae</taxon>
        <taxon>Mesorhizobium</taxon>
    </lineage>
</organism>